<sequence length="332" mass="36610">MPSLISRFLERLGIKKENKGTNATMSGSTAALQEWQVKEPYIKLHCALGEGPYFEKATNSLRFVDIIKKRVHTVDLAKGPDSLSTLEFDIPIGVTADIEGVDPQDRILIGAKHGMAVLHRKTGKYEYITKFFAEENVRIRGNDGAIDPHGRFWLGSMTDFGQGPVLPEGALWLFHSKKPGQSMKAPVSIPNSVSWSPDNKVMYFTHSSSRVIHAYDYAAEDGSITNERTFFTYEGQGEPDGHRVDAEGNMWCAVYGDAVVLKISPQGKLVGKIHMPTKNITCVEFVGTELFITTAGMEEGQGTPEQVDFSGGLYRIDVGVKGLTPYAFKLSE</sequence>
<dbReference type="AlphaFoldDB" id="A0A9P9WFQ2"/>
<feature type="binding site" evidence="3">
    <location>
        <position position="140"/>
    </location>
    <ligand>
        <name>substrate</name>
    </ligand>
</feature>
<feature type="binding site" evidence="3">
    <location>
        <position position="191"/>
    </location>
    <ligand>
        <name>a divalent metal cation</name>
        <dbReference type="ChEBI" id="CHEBI:60240"/>
    </ligand>
</feature>
<feature type="binding site" evidence="3">
    <location>
        <position position="240"/>
    </location>
    <ligand>
        <name>a divalent metal cation</name>
        <dbReference type="ChEBI" id="CHEBI:60240"/>
    </ligand>
</feature>
<feature type="domain" description="SMP-30/Gluconolactonase/LRE-like region" evidence="4">
    <location>
        <begin position="48"/>
        <end position="295"/>
    </location>
</feature>
<evidence type="ECO:0000259" key="4">
    <source>
        <dbReference type="Pfam" id="PF08450"/>
    </source>
</evidence>
<evidence type="ECO:0000256" key="1">
    <source>
        <dbReference type="ARBA" id="ARBA00008853"/>
    </source>
</evidence>
<dbReference type="Proteomes" id="UP000829685">
    <property type="component" value="Unassembled WGS sequence"/>
</dbReference>
<evidence type="ECO:0000313" key="6">
    <source>
        <dbReference type="Proteomes" id="UP000829685"/>
    </source>
</evidence>
<evidence type="ECO:0000256" key="2">
    <source>
        <dbReference type="PIRSR" id="PIRSR605511-1"/>
    </source>
</evidence>
<dbReference type="PANTHER" id="PTHR10907">
    <property type="entry name" value="REGUCALCIN"/>
    <property type="match status" value="1"/>
</dbReference>
<organism evidence="5 6">
    <name type="scientific">Neoarthrinium moseri</name>
    <dbReference type="NCBI Taxonomy" id="1658444"/>
    <lineage>
        <taxon>Eukaryota</taxon>
        <taxon>Fungi</taxon>
        <taxon>Dikarya</taxon>
        <taxon>Ascomycota</taxon>
        <taxon>Pezizomycotina</taxon>
        <taxon>Sordariomycetes</taxon>
        <taxon>Xylariomycetidae</taxon>
        <taxon>Amphisphaeriales</taxon>
        <taxon>Apiosporaceae</taxon>
        <taxon>Neoarthrinium</taxon>
    </lineage>
</organism>
<dbReference type="InterPro" id="IPR005511">
    <property type="entry name" value="SMP-30"/>
</dbReference>
<reference evidence="5" key="1">
    <citation type="submission" date="2021-03" db="EMBL/GenBank/DDBJ databases">
        <title>Revisited historic fungal species revealed as producer of novel bioactive compounds through whole genome sequencing and comparative genomics.</title>
        <authorList>
            <person name="Vignolle G.A."/>
            <person name="Hochenegger N."/>
            <person name="Mach R.L."/>
            <person name="Mach-Aigner A.R."/>
            <person name="Javad Rahimi M."/>
            <person name="Salim K.A."/>
            <person name="Chan C.M."/>
            <person name="Lim L.B.L."/>
            <person name="Cai F."/>
            <person name="Druzhinina I.S."/>
            <person name="U'Ren J.M."/>
            <person name="Derntl C."/>
        </authorList>
    </citation>
    <scope>NUCLEOTIDE SEQUENCE</scope>
    <source>
        <strain evidence="5">TUCIM 5799</strain>
    </source>
</reference>
<dbReference type="Gene3D" id="2.120.10.30">
    <property type="entry name" value="TolB, C-terminal domain"/>
    <property type="match status" value="1"/>
</dbReference>
<dbReference type="PANTHER" id="PTHR10907:SF47">
    <property type="entry name" value="REGUCALCIN"/>
    <property type="match status" value="1"/>
</dbReference>
<dbReference type="PRINTS" id="PR01790">
    <property type="entry name" value="SMP30FAMILY"/>
</dbReference>
<proteinExistence type="inferred from homology"/>
<dbReference type="InterPro" id="IPR011042">
    <property type="entry name" value="6-blade_b-propeller_TolB-like"/>
</dbReference>
<accession>A0A9P9WFQ2</accession>
<keyword evidence="3" id="KW-0479">Metal-binding</keyword>
<comment type="caution">
    <text evidence="5">The sequence shown here is derived from an EMBL/GenBank/DDBJ whole genome shotgun (WGS) entry which is preliminary data.</text>
</comment>
<dbReference type="GO" id="GO:0005509">
    <property type="term" value="F:calcium ion binding"/>
    <property type="evidence" value="ECO:0007669"/>
    <property type="project" value="TreeGrafter"/>
</dbReference>
<comment type="cofactor">
    <cofactor evidence="3">
        <name>Zn(2+)</name>
        <dbReference type="ChEBI" id="CHEBI:29105"/>
    </cofactor>
    <text evidence="3">Binds 1 divalent metal cation per subunit.</text>
</comment>
<evidence type="ECO:0000313" key="5">
    <source>
        <dbReference type="EMBL" id="KAI1861039.1"/>
    </source>
</evidence>
<dbReference type="SUPFAM" id="SSF63829">
    <property type="entry name" value="Calcium-dependent phosphotriesterase"/>
    <property type="match status" value="1"/>
</dbReference>
<dbReference type="EMBL" id="JAFIMR010000030">
    <property type="protein sequence ID" value="KAI1861039.1"/>
    <property type="molecule type" value="Genomic_DNA"/>
</dbReference>
<dbReference type="InterPro" id="IPR013658">
    <property type="entry name" value="SGL"/>
</dbReference>
<feature type="binding site" evidence="3">
    <location>
        <position position="142"/>
    </location>
    <ligand>
        <name>substrate</name>
    </ligand>
</feature>
<evidence type="ECO:0000256" key="3">
    <source>
        <dbReference type="PIRSR" id="PIRSR605511-2"/>
    </source>
</evidence>
<keyword evidence="6" id="KW-1185">Reference proteome</keyword>
<dbReference type="Pfam" id="PF08450">
    <property type="entry name" value="SGL"/>
    <property type="match status" value="1"/>
</dbReference>
<feature type="binding site" evidence="3">
    <location>
        <position position="50"/>
    </location>
    <ligand>
        <name>a divalent metal cation</name>
        <dbReference type="ChEBI" id="CHEBI:60240"/>
    </ligand>
</feature>
<gene>
    <name evidence="5" type="ORF">JX265_009658</name>
</gene>
<keyword evidence="3" id="KW-0862">Zinc</keyword>
<comment type="similarity">
    <text evidence="1">Belongs to the SMP-30/CGR1 family.</text>
</comment>
<feature type="active site" description="Proton donor/acceptor" evidence="2">
    <location>
        <position position="240"/>
    </location>
</feature>
<name>A0A9P9WFQ2_9PEZI</name>
<protein>
    <recommendedName>
        <fullName evidence="4">SMP-30/Gluconolactonase/LRE-like region domain-containing protein</fullName>
    </recommendedName>
</protein>
<dbReference type="GO" id="GO:0004341">
    <property type="term" value="F:gluconolactonase activity"/>
    <property type="evidence" value="ECO:0007669"/>
    <property type="project" value="TreeGrafter"/>
</dbReference>